<reference evidence="1 2" key="1">
    <citation type="submission" date="2020-05" db="EMBL/GenBank/DDBJ databases">
        <title>Whole genome sequencing and identification of novel metabolites from Paenibacillus alvei strain JR949.</title>
        <authorList>
            <person name="Rajendhran J."/>
            <person name="Sree Pranav P."/>
            <person name="Mahalakshmi B."/>
            <person name="Karthikeyan R."/>
        </authorList>
    </citation>
    <scope>NUCLEOTIDE SEQUENCE [LARGE SCALE GENOMIC DNA]</scope>
    <source>
        <strain evidence="1 2">JR949</strain>
    </source>
</reference>
<evidence type="ECO:0000313" key="2">
    <source>
        <dbReference type="Proteomes" id="UP000552038"/>
    </source>
</evidence>
<gene>
    <name evidence="1" type="ORF">HMI46_05220</name>
</gene>
<organism evidence="1 2">
    <name type="scientific">Paenibacillus alvei</name>
    <name type="common">Bacillus alvei</name>
    <dbReference type="NCBI Taxonomy" id="44250"/>
    <lineage>
        <taxon>Bacteria</taxon>
        <taxon>Bacillati</taxon>
        <taxon>Bacillota</taxon>
        <taxon>Bacilli</taxon>
        <taxon>Bacillales</taxon>
        <taxon>Paenibacillaceae</taxon>
        <taxon>Paenibacillus</taxon>
    </lineage>
</organism>
<accession>A0AAP6ZTK5</accession>
<proteinExistence type="predicted"/>
<sequence>MSDWVTDTLHQRLELLRTQVDRLPDIIQLQNKLDELESAIQRKLERNGRRLLKEWIEVQNEIASMQMGWIYAKGVQDGLKMLIFLHKSEEELTKSDSWSTN</sequence>
<dbReference type="EMBL" id="JABFOR010000004">
    <property type="protein sequence ID" value="NOJ69949.1"/>
    <property type="molecule type" value="Genomic_DNA"/>
</dbReference>
<name>A0AAP6ZTK5_PAEAL</name>
<dbReference type="Proteomes" id="UP000552038">
    <property type="component" value="Unassembled WGS sequence"/>
</dbReference>
<dbReference type="AlphaFoldDB" id="A0AAP6ZTK5"/>
<protein>
    <submittedName>
        <fullName evidence="1">Uncharacterized protein</fullName>
    </submittedName>
</protein>
<dbReference type="RefSeq" id="WP_163976811.1">
    <property type="nucleotide sequence ID" value="NZ_JABFOR010000004.1"/>
</dbReference>
<comment type="caution">
    <text evidence="1">The sequence shown here is derived from an EMBL/GenBank/DDBJ whole genome shotgun (WGS) entry which is preliminary data.</text>
</comment>
<evidence type="ECO:0000313" key="1">
    <source>
        <dbReference type="EMBL" id="NOJ69949.1"/>
    </source>
</evidence>